<gene>
    <name evidence="2" type="ORF">AVDCRST_MAG44-35</name>
</gene>
<feature type="compositionally biased region" description="Basic and acidic residues" evidence="1">
    <location>
        <begin position="84"/>
        <end position="95"/>
    </location>
</feature>
<proteinExistence type="predicted"/>
<feature type="compositionally biased region" description="Basic and acidic residues" evidence="1">
    <location>
        <begin position="218"/>
        <end position="231"/>
    </location>
</feature>
<feature type="non-terminal residue" evidence="2">
    <location>
        <position position="1"/>
    </location>
</feature>
<dbReference type="AlphaFoldDB" id="A0A6J4S6I4"/>
<feature type="region of interest" description="Disordered" evidence="1">
    <location>
        <begin position="1"/>
        <end position="124"/>
    </location>
</feature>
<evidence type="ECO:0000256" key="1">
    <source>
        <dbReference type="SAM" id="MobiDB-lite"/>
    </source>
</evidence>
<organism evidence="2">
    <name type="scientific">uncultured Sphingomonas sp</name>
    <dbReference type="NCBI Taxonomy" id="158754"/>
    <lineage>
        <taxon>Bacteria</taxon>
        <taxon>Pseudomonadati</taxon>
        <taxon>Pseudomonadota</taxon>
        <taxon>Alphaproteobacteria</taxon>
        <taxon>Sphingomonadales</taxon>
        <taxon>Sphingomonadaceae</taxon>
        <taxon>Sphingomonas</taxon>
        <taxon>environmental samples</taxon>
    </lineage>
</organism>
<feature type="compositionally biased region" description="Basic residues" evidence="1">
    <location>
        <begin position="152"/>
        <end position="179"/>
    </location>
</feature>
<evidence type="ECO:0000313" key="2">
    <source>
        <dbReference type="EMBL" id="CAA9487549.1"/>
    </source>
</evidence>
<feature type="compositionally biased region" description="Basic residues" evidence="1">
    <location>
        <begin position="37"/>
        <end position="52"/>
    </location>
</feature>
<feature type="compositionally biased region" description="Basic and acidic residues" evidence="1">
    <location>
        <begin position="195"/>
        <end position="208"/>
    </location>
</feature>
<feature type="non-terminal residue" evidence="2">
    <location>
        <position position="231"/>
    </location>
</feature>
<dbReference type="GO" id="GO:0004590">
    <property type="term" value="F:orotidine-5'-phosphate decarboxylase activity"/>
    <property type="evidence" value="ECO:0007669"/>
    <property type="project" value="UniProtKB-EC"/>
</dbReference>
<reference evidence="2" key="1">
    <citation type="submission" date="2020-02" db="EMBL/GenBank/DDBJ databases">
        <authorList>
            <person name="Meier V. D."/>
        </authorList>
    </citation>
    <scope>NUCLEOTIDE SEQUENCE</scope>
    <source>
        <strain evidence="2">AVDCRST_MAG44</strain>
    </source>
</reference>
<keyword evidence="2" id="KW-0456">Lyase</keyword>
<sequence length="231" mass="26288">EPCLRCDRHHRRPPGGSDRARHPRARRRSEAWPRVLLRQRGRGRAPHLRRRTAALPRLEVPRHPQHSRQGGCLHRPSQSGSADGARRGRTRDDGRGQGCGAEAYQGGRGDGAHQPRPAGLVRHRRVRIGRGAGEAACRACPRGRHRRHRLLRRGSRRRPRRMAGRLFRRPRRPARRGGRWRPEASRHAPRSSVRRRLDPRHWPADHRIAGPGAGSAGDRSDPAATNEEKRM</sequence>
<dbReference type="EMBL" id="CADCVY010000002">
    <property type="protein sequence ID" value="CAA9487549.1"/>
    <property type="molecule type" value="Genomic_DNA"/>
</dbReference>
<dbReference type="EC" id="4.1.1.23" evidence="2"/>
<accession>A0A6J4S6I4</accession>
<name>A0A6J4S6I4_9SPHN</name>
<feature type="region of interest" description="Disordered" evidence="1">
    <location>
        <begin position="152"/>
        <end position="231"/>
    </location>
</feature>
<protein>
    <submittedName>
        <fullName evidence="2">Orotidine 5'-phosphate decarboxylase</fullName>
        <ecNumber evidence="2">4.1.1.23</ecNumber>
    </submittedName>
</protein>